<evidence type="ECO:0000259" key="4">
    <source>
        <dbReference type="PROSITE" id="PS01124"/>
    </source>
</evidence>
<dbReference type="Proteomes" id="UP000678154">
    <property type="component" value="Chromosome"/>
</dbReference>
<organism evidence="5 6">
    <name type="scientific">Pseudomonas qingdaonensis</name>
    <dbReference type="NCBI Taxonomy" id="2056231"/>
    <lineage>
        <taxon>Bacteria</taxon>
        <taxon>Pseudomonadati</taxon>
        <taxon>Pseudomonadota</taxon>
        <taxon>Gammaproteobacteria</taxon>
        <taxon>Pseudomonadales</taxon>
        <taxon>Pseudomonadaceae</taxon>
        <taxon>Pseudomonas</taxon>
    </lineage>
</organism>
<keyword evidence="2" id="KW-0238">DNA-binding</keyword>
<reference evidence="5 6" key="1">
    <citation type="journal article" date="2016" name="J. Hazard. Mater.">
        <title>A newly isolated Pseudomonas putida S-1 strain for batch-mode-propanethiol degradation and continuous treatment of propanethiol-containing waste gas.</title>
        <authorList>
            <person name="Chen D.Z."/>
            <person name="Sun Y.M."/>
            <person name="Han L.M."/>
            <person name="Chen J."/>
            <person name="Ye J.X."/>
            <person name="Chen J.M."/>
        </authorList>
    </citation>
    <scope>NUCLEOTIDE SEQUENCE [LARGE SCALE GENOMIC DNA]</scope>
    <source>
        <strain evidence="5 6">S-1</strain>
    </source>
</reference>
<accession>A0ABX8DMU7</accession>
<evidence type="ECO:0000256" key="1">
    <source>
        <dbReference type="ARBA" id="ARBA00023015"/>
    </source>
</evidence>
<sequence>MGFLAPEDGVHALDLCAGEACDLPVFGVAVRYPAGHVVPQHKHPYGHLIHADRGLLRVEAESGQWLVPPTAAVWLRSGVAHRLVAPVGLQAHGLFVREDICSHFPTADCVVHVSALLRELIMALARAGNQTQSTKRMRLLGALLIEEVLAQPVLPLHLPWPTGGAESQMQHVCQTLLDDPGDGSTASEWADRLAMGEKTFHRRFLQSTGMTFGKWRQQLRLMSSLTPLMQGIPITQVALASGYDSHSAYTTAFSKQFGQPPSTFAANS</sequence>
<name>A0ABX8DMU7_9PSED</name>
<dbReference type="InterPro" id="IPR009057">
    <property type="entry name" value="Homeodomain-like_sf"/>
</dbReference>
<feature type="domain" description="HTH araC/xylS-type" evidence="4">
    <location>
        <begin position="170"/>
        <end position="267"/>
    </location>
</feature>
<evidence type="ECO:0000313" key="5">
    <source>
        <dbReference type="EMBL" id="QVL16695.1"/>
    </source>
</evidence>
<dbReference type="Gene3D" id="1.10.10.60">
    <property type="entry name" value="Homeodomain-like"/>
    <property type="match status" value="2"/>
</dbReference>
<keyword evidence="3" id="KW-0804">Transcription</keyword>
<dbReference type="InterPro" id="IPR011051">
    <property type="entry name" value="RmlC_Cupin_sf"/>
</dbReference>
<dbReference type="EMBL" id="CP074676">
    <property type="protein sequence ID" value="QVL16695.1"/>
    <property type="molecule type" value="Genomic_DNA"/>
</dbReference>
<dbReference type="InterPro" id="IPR018062">
    <property type="entry name" value="HTH_AraC-typ_CS"/>
</dbReference>
<dbReference type="SUPFAM" id="SSF46689">
    <property type="entry name" value="Homeodomain-like"/>
    <property type="match status" value="1"/>
</dbReference>
<gene>
    <name evidence="5" type="ORF">KH389_14785</name>
</gene>
<proteinExistence type="predicted"/>
<dbReference type="RefSeq" id="WP_213605743.1">
    <property type="nucleotide sequence ID" value="NZ_CP074676.1"/>
</dbReference>
<dbReference type="PROSITE" id="PS01124">
    <property type="entry name" value="HTH_ARAC_FAMILY_2"/>
    <property type="match status" value="1"/>
</dbReference>
<dbReference type="Pfam" id="PF12833">
    <property type="entry name" value="HTH_18"/>
    <property type="match status" value="1"/>
</dbReference>
<dbReference type="SUPFAM" id="SSF51182">
    <property type="entry name" value="RmlC-like cupins"/>
    <property type="match status" value="1"/>
</dbReference>
<dbReference type="CDD" id="cd06124">
    <property type="entry name" value="cupin_NimR-like_N"/>
    <property type="match status" value="1"/>
</dbReference>
<keyword evidence="1" id="KW-0805">Transcription regulation</keyword>
<evidence type="ECO:0000256" key="2">
    <source>
        <dbReference type="ARBA" id="ARBA00023125"/>
    </source>
</evidence>
<dbReference type="InterPro" id="IPR018060">
    <property type="entry name" value="HTH_AraC"/>
</dbReference>
<keyword evidence="6" id="KW-1185">Reference proteome</keyword>
<protein>
    <submittedName>
        <fullName evidence="5">Helix-turn-helix transcriptional regulator</fullName>
    </submittedName>
</protein>
<evidence type="ECO:0000256" key="3">
    <source>
        <dbReference type="ARBA" id="ARBA00023163"/>
    </source>
</evidence>
<dbReference type="SMART" id="SM00342">
    <property type="entry name" value="HTH_ARAC"/>
    <property type="match status" value="1"/>
</dbReference>
<dbReference type="PANTHER" id="PTHR11019:SF199">
    <property type="entry name" value="HTH-TYPE TRANSCRIPTIONAL REGULATOR NIMR"/>
    <property type="match status" value="1"/>
</dbReference>
<dbReference type="PROSITE" id="PS00041">
    <property type="entry name" value="HTH_ARAC_FAMILY_1"/>
    <property type="match status" value="1"/>
</dbReference>
<evidence type="ECO:0000313" key="6">
    <source>
        <dbReference type="Proteomes" id="UP000678154"/>
    </source>
</evidence>
<dbReference type="GeneID" id="87481524"/>
<dbReference type="PANTHER" id="PTHR11019">
    <property type="entry name" value="HTH-TYPE TRANSCRIPTIONAL REGULATOR NIMR"/>
    <property type="match status" value="1"/>
</dbReference>